<feature type="binding site" evidence="4">
    <location>
        <position position="249"/>
    </location>
    <ligand>
        <name>substrate</name>
    </ligand>
</feature>
<proteinExistence type="inferred from homology"/>
<dbReference type="STRING" id="475255.SAMN04488101_11064"/>
<feature type="chain" id="PRO_5010723489" evidence="5">
    <location>
        <begin position="20"/>
        <end position="398"/>
    </location>
</feature>
<dbReference type="Pfam" id="PF07470">
    <property type="entry name" value="Glyco_hydro_88"/>
    <property type="match status" value="1"/>
</dbReference>
<feature type="binding site" evidence="4">
    <location>
        <position position="237"/>
    </location>
    <ligand>
        <name>substrate</name>
    </ligand>
</feature>
<dbReference type="Gene3D" id="1.50.10.10">
    <property type="match status" value="1"/>
</dbReference>
<evidence type="ECO:0000256" key="1">
    <source>
        <dbReference type="ARBA" id="ARBA00022801"/>
    </source>
</evidence>
<dbReference type="SUPFAM" id="SSF48208">
    <property type="entry name" value="Six-hairpin glycosidases"/>
    <property type="match status" value="1"/>
</dbReference>
<keyword evidence="1 6" id="KW-0378">Hydrolase</keyword>
<dbReference type="EMBL" id="FWYB01000010">
    <property type="protein sequence ID" value="SMD04950.1"/>
    <property type="molecule type" value="Genomic_DNA"/>
</dbReference>
<dbReference type="AlphaFoldDB" id="A0A1W2E5D3"/>
<organism evidence="6 7">
    <name type="scientific">Pedobacter nyackensis</name>
    <dbReference type="NCBI Taxonomy" id="475255"/>
    <lineage>
        <taxon>Bacteria</taxon>
        <taxon>Pseudomonadati</taxon>
        <taxon>Bacteroidota</taxon>
        <taxon>Sphingobacteriia</taxon>
        <taxon>Sphingobacteriales</taxon>
        <taxon>Sphingobacteriaceae</taxon>
        <taxon>Pedobacter</taxon>
    </lineage>
</organism>
<dbReference type="PANTHER" id="PTHR36845">
    <property type="entry name" value="HYDROLASE, PUTATIVE (AFU_ORTHOLOGUE AFUA_7G05090)-RELATED"/>
    <property type="match status" value="1"/>
</dbReference>
<feature type="binding site" evidence="4">
    <location>
        <position position="118"/>
    </location>
    <ligand>
        <name>substrate</name>
    </ligand>
</feature>
<keyword evidence="5" id="KW-0732">Signal</keyword>
<feature type="active site" description="Nucleophile" evidence="3">
    <location>
        <position position="118"/>
    </location>
</feature>
<dbReference type="GO" id="GO:0052757">
    <property type="term" value="F:chondroitin hydrolase activity"/>
    <property type="evidence" value="ECO:0007669"/>
    <property type="project" value="TreeGrafter"/>
</dbReference>
<feature type="binding site" evidence="4">
    <location>
        <position position="253"/>
    </location>
    <ligand>
        <name>substrate</name>
    </ligand>
</feature>
<protein>
    <submittedName>
        <fullName evidence="6">Glycosyl Hydrolase Family 88</fullName>
    </submittedName>
</protein>
<evidence type="ECO:0000313" key="7">
    <source>
        <dbReference type="Proteomes" id="UP000192678"/>
    </source>
</evidence>
<keyword evidence="7" id="KW-1185">Reference proteome</keyword>
<dbReference type="RefSeq" id="WP_084290778.1">
    <property type="nucleotide sequence ID" value="NZ_FWYB01000010.1"/>
</dbReference>
<evidence type="ECO:0000256" key="5">
    <source>
        <dbReference type="SAM" id="SignalP"/>
    </source>
</evidence>
<dbReference type="InterPro" id="IPR012341">
    <property type="entry name" value="6hp_glycosidase-like_sf"/>
</dbReference>
<dbReference type="InterPro" id="IPR008928">
    <property type="entry name" value="6-hairpin_glycosidase_sf"/>
</dbReference>
<comment type="similarity">
    <text evidence="2">Belongs to the glycosyl hydrolase 88 family.</text>
</comment>
<evidence type="ECO:0000256" key="3">
    <source>
        <dbReference type="PIRSR" id="PIRSR610905-1"/>
    </source>
</evidence>
<dbReference type="Proteomes" id="UP000192678">
    <property type="component" value="Unassembled WGS sequence"/>
</dbReference>
<reference evidence="6 7" key="1">
    <citation type="submission" date="2017-04" db="EMBL/GenBank/DDBJ databases">
        <authorList>
            <person name="Afonso C.L."/>
            <person name="Miller P.J."/>
            <person name="Scott M.A."/>
            <person name="Spackman E."/>
            <person name="Goraichik I."/>
            <person name="Dimitrov K.M."/>
            <person name="Suarez D.L."/>
            <person name="Swayne D.E."/>
        </authorList>
    </citation>
    <scope>NUCLEOTIDE SEQUENCE [LARGE SCALE GENOMIC DNA]</scope>
    <source>
        <strain evidence="6 7">DSM 19625</strain>
    </source>
</reference>
<dbReference type="InterPro" id="IPR010905">
    <property type="entry name" value="Glyco_hydro_88"/>
</dbReference>
<dbReference type="InterPro" id="IPR052369">
    <property type="entry name" value="UG_Glycosaminoglycan_Hydrolase"/>
</dbReference>
<feature type="binding site" evidence="4">
    <location>
        <position position="177"/>
    </location>
    <ligand>
        <name>substrate</name>
    </ligand>
</feature>
<evidence type="ECO:0000256" key="4">
    <source>
        <dbReference type="PIRSR" id="PIRSR610905-2"/>
    </source>
</evidence>
<gene>
    <name evidence="6" type="ORF">SAMN04488101_11064</name>
</gene>
<sequence>MKKLLFTVCFLATTSLASAQQANWKRVQMKELIDEQFEFATQQYKVLAKNVPAQVMPKTYYAKSNKVETSDTKWWCSGFYPGSLLYIYEYTRDTATLREAEKRLAILEKEKHYTGNHDLGFMMYCSFGNAYRITKDPKYRPTIDTAAASLTTRYRPNAKVIQSWNATKKWRGPVIIDNLMNLELLAWVSDNGGNPKYKEIAINHADTSLKNHFRPDYSSYHVVDYDMNNGGVVKRGTQQGASDASAWSRGQGWALYGYTMMYRFTKDERYLEQANHIAGFILNHPNMPADMVPYWDFDAPGIPNTYRDASAASVIASALLELGQYTSKKNTKVYVAAAEKMIRSLASDAYLAKPGQNGGFLLMHSTGALPLRSEIDVPLTYADYYYLEALMRYKNWYL</sequence>
<feature type="active site" description="Proton donor" evidence="3">
    <location>
        <position position="177"/>
    </location>
</feature>
<evidence type="ECO:0000256" key="2">
    <source>
        <dbReference type="ARBA" id="ARBA00038358"/>
    </source>
</evidence>
<name>A0A1W2E5D3_9SPHI</name>
<evidence type="ECO:0000313" key="6">
    <source>
        <dbReference type="EMBL" id="SMD04950.1"/>
    </source>
</evidence>
<dbReference type="PANTHER" id="PTHR36845:SF1">
    <property type="entry name" value="HYDROLASE, PUTATIVE (AFU_ORTHOLOGUE AFUA_7G05090)-RELATED"/>
    <property type="match status" value="1"/>
</dbReference>
<dbReference type="OrthoDB" id="428577at2"/>
<dbReference type="GO" id="GO:0000272">
    <property type="term" value="P:polysaccharide catabolic process"/>
    <property type="evidence" value="ECO:0007669"/>
    <property type="project" value="TreeGrafter"/>
</dbReference>
<feature type="signal peptide" evidence="5">
    <location>
        <begin position="1"/>
        <end position="19"/>
    </location>
</feature>
<accession>A0A1W2E5D3</accession>